<dbReference type="AlphaFoldDB" id="A0AA36MZU6"/>
<evidence type="ECO:0000256" key="1">
    <source>
        <dbReference type="SAM" id="MobiDB-lite"/>
    </source>
</evidence>
<evidence type="ECO:0000313" key="2">
    <source>
        <dbReference type="EMBL" id="CAJ1384648.1"/>
    </source>
</evidence>
<feature type="compositionally biased region" description="Basic and acidic residues" evidence="1">
    <location>
        <begin position="7"/>
        <end position="20"/>
    </location>
</feature>
<feature type="compositionally biased region" description="Acidic residues" evidence="1">
    <location>
        <begin position="21"/>
        <end position="32"/>
    </location>
</feature>
<gene>
    <name evidence="2" type="ORF">EVOR1521_LOCUS11468</name>
</gene>
<organism evidence="2 3">
    <name type="scientific">Effrenium voratum</name>
    <dbReference type="NCBI Taxonomy" id="2562239"/>
    <lineage>
        <taxon>Eukaryota</taxon>
        <taxon>Sar</taxon>
        <taxon>Alveolata</taxon>
        <taxon>Dinophyceae</taxon>
        <taxon>Suessiales</taxon>
        <taxon>Symbiodiniaceae</taxon>
        <taxon>Effrenium</taxon>
    </lineage>
</organism>
<sequence length="168" mass="18795">MLGLEHGQPKVGEESLRGDSVDDYDLHDDYDERLDPRFKPVYPPGPGDHEDHEDHEDHDDHDGHGDHQDSQDERGKGEVEGEDGADQEALSKAEALLKIGKLRDEEHRRKEADNFAKIFGHGLDQTGRRMQLVDELDDAPDVEADSVSQLAILLEEQDRSLRAGGSGR</sequence>
<protein>
    <submittedName>
        <fullName evidence="2">Uncharacterized protein</fullName>
    </submittedName>
</protein>
<feature type="region of interest" description="Disordered" evidence="1">
    <location>
        <begin position="1"/>
        <end position="91"/>
    </location>
</feature>
<proteinExistence type="predicted"/>
<dbReference type="EMBL" id="CAUJNA010001136">
    <property type="protein sequence ID" value="CAJ1384648.1"/>
    <property type="molecule type" value="Genomic_DNA"/>
</dbReference>
<evidence type="ECO:0000313" key="3">
    <source>
        <dbReference type="Proteomes" id="UP001178507"/>
    </source>
</evidence>
<name>A0AA36MZU6_9DINO</name>
<accession>A0AA36MZU6</accession>
<dbReference type="Proteomes" id="UP001178507">
    <property type="component" value="Unassembled WGS sequence"/>
</dbReference>
<comment type="caution">
    <text evidence="2">The sequence shown here is derived from an EMBL/GenBank/DDBJ whole genome shotgun (WGS) entry which is preliminary data.</text>
</comment>
<reference evidence="2" key="1">
    <citation type="submission" date="2023-08" db="EMBL/GenBank/DDBJ databases">
        <authorList>
            <person name="Chen Y."/>
            <person name="Shah S."/>
            <person name="Dougan E. K."/>
            <person name="Thang M."/>
            <person name="Chan C."/>
        </authorList>
    </citation>
    <scope>NUCLEOTIDE SEQUENCE</scope>
</reference>
<keyword evidence="3" id="KW-1185">Reference proteome</keyword>
<feature type="compositionally biased region" description="Basic and acidic residues" evidence="1">
    <location>
        <begin position="58"/>
        <end position="79"/>
    </location>
</feature>